<dbReference type="SUPFAM" id="SSF102645">
    <property type="entry name" value="CoaB-like"/>
    <property type="match status" value="1"/>
</dbReference>
<dbReference type="GO" id="GO:0046872">
    <property type="term" value="F:metal ion binding"/>
    <property type="evidence" value="ECO:0007669"/>
    <property type="project" value="UniProtKB-KW"/>
</dbReference>
<dbReference type="EMBL" id="ATSX01000001">
    <property type="protein sequence ID" value="EUK18727.1"/>
    <property type="molecule type" value="Genomic_DNA"/>
</dbReference>
<dbReference type="GO" id="GO:0015941">
    <property type="term" value="P:pantothenate catabolic process"/>
    <property type="evidence" value="ECO:0007669"/>
    <property type="project" value="InterPro"/>
</dbReference>
<keyword evidence="3 4" id="KW-0436">Ligase</keyword>
<dbReference type="OrthoDB" id="9802554at2"/>
<dbReference type="GO" id="GO:0004632">
    <property type="term" value="F:phosphopantothenate--cysteine ligase activity"/>
    <property type="evidence" value="ECO:0007669"/>
    <property type="project" value="UniProtKB-UniRule"/>
</dbReference>
<feature type="domain" description="DNA/pantothenate metabolism flavoprotein C-terminal" evidence="6">
    <location>
        <begin position="185"/>
        <end position="396"/>
    </location>
</feature>
<name>W7DN68_9PROT</name>
<dbReference type="Proteomes" id="UP000019250">
    <property type="component" value="Unassembled WGS sequence"/>
</dbReference>
<evidence type="ECO:0000313" key="8">
    <source>
        <dbReference type="Proteomes" id="UP000019250"/>
    </source>
</evidence>
<comment type="similarity">
    <text evidence="3 4">In the C-terminal section; belongs to the PPC synthetase family.</text>
</comment>
<dbReference type="InterPro" id="IPR003382">
    <property type="entry name" value="Flavoprotein"/>
</dbReference>
<dbReference type="EC" id="6.3.2.5" evidence="3"/>
<feature type="binding site" evidence="3">
    <location>
        <position position="339"/>
    </location>
    <ligand>
        <name>CTP</name>
        <dbReference type="ChEBI" id="CHEBI:37563"/>
    </ligand>
</feature>
<comment type="caution">
    <text evidence="3">Lacks conserved residue(s) required for the propagation of feature annotation.</text>
</comment>
<feature type="domain" description="Flavoprotein" evidence="5">
    <location>
        <begin position="3"/>
        <end position="169"/>
    </location>
</feature>
<comment type="catalytic activity">
    <reaction evidence="3 4">
        <text>(R)-4'-phosphopantothenate + L-cysteine + CTP = N-[(R)-4-phosphopantothenoyl]-L-cysteine + CMP + diphosphate + H(+)</text>
        <dbReference type="Rhea" id="RHEA:19397"/>
        <dbReference type="ChEBI" id="CHEBI:10986"/>
        <dbReference type="ChEBI" id="CHEBI:15378"/>
        <dbReference type="ChEBI" id="CHEBI:33019"/>
        <dbReference type="ChEBI" id="CHEBI:35235"/>
        <dbReference type="ChEBI" id="CHEBI:37563"/>
        <dbReference type="ChEBI" id="CHEBI:59458"/>
        <dbReference type="ChEBI" id="CHEBI:60377"/>
        <dbReference type="EC" id="6.3.2.5"/>
    </reaction>
</comment>
<dbReference type="eggNOG" id="COG0452">
    <property type="taxonomic scope" value="Bacteria"/>
</dbReference>
<keyword evidence="3 4" id="KW-0285">Flavoprotein</keyword>
<dbReference type="InterPro" id="IPR035929">
    <property type="entry name" value="CoaB-like_sf"/>
</dbReference>
<reference evidence="7 8" key="1">
    <citation type="journal article" date="2014" name="Genome Announc.">
        <title>Draft Genome Sequence of Commensalibacter papalotli MX01, a Symbiont Identified from the Guts of Overwintering Monarch Butterflies.</title>
        <authorList>
            <person name="Servin-Garciduenas L.E."/>
            <person name="Sanchez-Quinto A."/>
            <person name="Martinez-Romero E."/>
        </authorList>
    </citation>
    <scope>NUCLEOTIDE SEQUENCE [LARGE SCALE GENOMIC DNA]</scope>
    <source>
        <strain evidence="8">MX-MONARCH01</strain>
    </source>
</reference>
<accession>W7DN68</accession>
<dbReference type="InterPro" id="IPR005252">
    <property type="entry name" value="CoaBC"/>
</dbReference>
<dbReference type="RefSeq" id="WP_034336943.1">
    <property type="nucleotide sequence ID" value="NZ_ATSX01000001.1"/>
</dbReference>
<dbReference type="InterPro" id="IPR007085">
    <property type="entry name" value="DNA/pantothenate-metab_flavo_C"/>
</dbReference>
<dbReference type="AlphaFoldDB" id="W7DN68"/>
<comment type="pathway">
    <text evidence="3 4">Cofactor biosynthesis; coenzyme A biosynthesis; CoA from (R)-pantothenate: step 3/5.</text>
</comment>
<dbReference type="EC" id="4.1.1.36" evidence="3"/>
<dbReference type="InterPro" id="IPR036551">
    <property type="entry name" value="Flavin_trans-like"/>
</dbReference>
<feature type="binding site" evidence="3">
    <location>
        <position position="343"/>
    </location>
    <ligand>
        <name>CTP</name>
        <dbReference type="ChEBI" id="CHEBI:37563"/>
    </ligand>
</feature>
<dbReference type="UniPathway" id="UPA00241">
    <property type="reaction ID" value="UER00353"/>
</dbReference>
<dbReference type="GO" id="GO:0010181">
    <property type="term" value="F:FMN binding"/>
    <property type="evidence" value="ECO:0007669"/>
    <property type="project" value="UniProtKB-UniRule"/>
</dbReference>
<dbReference type="SUPFAM" id="SSF52507">
    <property type="entry name" value="Homo-oligomeric flavin-containing Cys decarboxylases, HFCD"/>
    <property type="match status" value="1"/>
</dbReference>
<dbReference type="NCBIfam" id="TIGR00521">
    <property type="entry name" value="coaBC_dfp"/>
    <property type="match status" value="1"/>
</dbReference>
<evidence type="ECO:0000256" key="2">
    <source>
        <dbReference type="ARBA" id="ARBA00023239"/>
    </source>
</evidence>
<keyword evidence="8" id="KW-1185">Reference proteome</keyword>
<dbReference type="Gene3D" id="3.40.50.1950">
    <property type="entry name" value="Flavin prenyltransferase-like"/>
    <property type="match status" value="1"/>
</dbReference>
<dbReference type="Gene3D" id="3.40.50.10300">
    <property type="entry name" value="CoaB-like"/>
    <property type="match status" value="1"/>
</dbReference>
<dbReference type="GO" id="GO:0071513">
    <property type="term" value="C:phosphopantothenoylcysteine decarboxylase complex"/>
    <property type="evidence" value="ECO:0007669"/>
    <property type="project" value="TreeGrafter"/>
</dbReference>
<feature type="binding site" evidence="3">
    <location>
        <begin position="305"/>
        <end position="308"/>
    </location>
    <ligand>
        <name>CTP</name>
        <dbReference type="ChEBI" id="CHEBI:37563"/>
    </ligand>
</feature>
<keyword evidence="3 4" id="KW-0288">FMN</keyword>
<comment type="cofactor">
    <cofactor evidence="3">
        <name>Mg(2+)</name>
        <dbReference type="ChEBI" id="CHEBI:18420"/>
    </cofactor>
</comment>
<keyword evidence="3" id="KW-0511">Multifunctional enzyme</keyword>
<comment type="pathway">
    <text evidence="3 4">Cofactor biosynthesis; coenzyme A biosynthesis; CoA from (R)-pantothenate: step 2/5.</text>
</comment>
<comment type="catalytic activity">
    <reaction evidence="3 4">
        <text>N-[(R)-4-phosphopantothenoyl]-L-cysteine + H(+) = (R)-4'-phosphopantetheine + CO2</text>
        <dbReference type="Rhea" id="RHEA:16793"/>
        <dbReference type="ChEBI" id="CHEBI:15378"/>
        <dbReference type="ChEBI" id="CHEBI:16526"/>
        <dbReference type="ChEBI" id="CHEBI:59458"/>
        <dbReference type="ChEBI" id="CHEBI:61723"/>
        <dbReference type="EC" id="4.1.1.36"/>
    </reaction>
</comment>
<dbReference type="HAMAP" id="MF_02225">
    <property type="entry name" value="CoaBC"/>
    <property type="match status" value="1"/>
</dbReference>
<comment type="similarity">
    <text evidence="3 4">In the N-terminal section; belongs to the HFCD (homo-oligomeric flavin containing Cys decarboxylase) superfamily.</text>
</comment>
<dbReference type="STRING" id="1208583.COMX_03225"/>
<protein>
    <recommendedName>
        <fullName evidence="3">Coenzyme A biosynthesis bifunctional protein CoaBC</fullName>
    </recommendedName>
    <alternativeName>
        <fullName evidence="3">DNA/pantothenate metabolism flavoprotein</fullName>
    </alternativeName>
    <alternativeName>
        <fullName evidence="3">Phosphopantothenoylcysteine synthetase/decarboxylase</fullName>
        <shortName evidence="3">PPCS-PPCDC</shortName>
    </alternativeName>
    <domain>
        <recommendedName>
            <fullName evidence="3">Phosphopantothenoylcysteine decarboxylase</fullName>
            <shortName evidence="3">PPC decarboxylase</shortName>
            <shortName evidence="3">PPC-DC</shortName>
            <ecNumber evidence="3">4.1.1.36</ecNumber>
        </recommendedName>
        <alternativeName>
            <fullName evidence="3">CoaC</fullName>
        </alternativeName>
    </domain>
    <domain>
        <recommendedName>
            <fullName evidence="3">Phosphopantothenate--cysteine ligase</fullName>
            <ecNumber evidence="3">6.3.2.5</ecNumber>
        </recommendedName>
        <alternativeName>
            <fullName evidence="3">CoaB</fullName>
        </alternativeName>
        <alternativeName>
            <fullName evidence="3">Phosphopantothenoylcysteine synthetase</fullName>
            <shortName evidence="3">PPC synthetase</shortName>
            <shortName evidence="3">PPC-S</shortName>
        </alternativeName>
    </domain>
</protein>
<dbReference type="PANTHER" id="PTHR14359:SF6">
    <property type="entry name" value="PHOSPHOPANTOTHENOYLCYSTEINE DECARBOXYLASE"/>
    <property type="match status" value="1"/>
</dbReference>
<keyword evidence="2 3" id="KW-0456">Lyase</keyword>
<feature type="binding site" evidence="3">
    <location>
        <position position="277"/>
    </location>
    <ligand>
        <name>CTP</name>
        <dbReference type="ChEBI" id="CHEBI:37563"/>
    </ligand>
</feature>
<sequence>MKKNILLIISGGIAAFKALEFIRLLRTQGMNVKCILTKGGEQFITPLSVQTLSGQEVYQDLFALTQISEIEHITLSRQADMVIIYPASADLIAKMATGLADDLASALLLATLPTTPVFVAPAMNVQMWENAVTQENIQKLKQRDIVFVGPDQGDMACGEYGFGRLVAPETMINQVKHYFTATKPLSGKTALVTAGPTYEPIDPVRFLGNYSSGRQGYAIAEELHDAGAQVTLISGPVSLLPPQNIRLISVQTAQEMLDACLSNIPVDIAVMTAAVADWRVKNISNKKIKKTGDAQTPTFDLITNPDILATIAQKNINRPKLVIGFAAETNDLLDNADAKRKRKNCDWIVVNDVSPDTKIMGGVENEVTILSSSDKQHFKRADKREIGRLLTKEIIKFFNH</sequence>
<keyword evidence="3" id="KW-0460">Magnesium</keyword>
<evidence type="ECO:0000256" key="4">
    <source>
        <dbReference type="RuleBase" id="RU364078"/>
    </source>
</evidence>
<keyword evidence="3" id="KW-0479">Metal-binding</keyword>
<evidence type="ECO:0000259" key="5">
    <source>
        <dbReference type="Pfam" id="PF02441"/>
    </source>
</evidence>
<dbReference type="Pfam" id="PF02441">
    <property type="entry name" value="Flavoprotein"/>
    <property type="match status" value="1"/>
</dbReference>
<dbReference type="Pfam" id="PF04127">
    <property type="entry name" value="DFP"/>
    <property type="match status" value="1"/>
</dbReference>
<comment type="caution">
    <text evidence="7">The sequence shown here is derived from an EMBL/GenBank/DDBJ whole genome shotgun (WGS) entry which is preliminary data.</text>
</comment>
<dbReference type="GO" id="GO:0004633">
    <property type="term" value="F:phosphopantothenoylcysteine decarboxylase activity"/>
    <property type="evidence" value="ECO:0007669"/>
    <property type="project" value="UniProtKB-UniRule"/>
</dbReference>
<dbReference type="PATRIC" id="fig|1208583.4.peg.651"/>
<feature type="region of interest" description="Phosphopantothenoylcysteine decarboxylase" evidence="3">
    <location>
        <begin position="1"/>
        <end position="189"/>
    </location>
</feature>
<feature type="binding site" evidence="3">
    <location>
        <position position="287"/>
    </location>
    <ligand>
        <name>CTP</name>
        <dbReference type="ChEBI" id="CHEBI:37563"/>
    </ligand>
</feature>
<feature type="active site" description="Proton donor" evidence="3">
    <location>
        <position position="157"/>
    </location>
</feature>
<gene>
    <name evidence="3" type="primary">coaBC</name>
    <name evidence="7" type="ORF">COMX_03225</name>
</gene>
<feature type="binding site" evidence="3">
    <location>
        <position position="325"/>
    </location>
    <ligand>
        <name>CTP</name>
        <dbReference type="ChEBI" id="CHEBI:37563"/>
    </ligand>
</feature>
<dbReference type="PANTHER" id="PTHR14359">
    <property type="entry name" value="HOMO-OLIGOMERIC FLAVIN CONTAINING CYS DECARBOXYLASE FAMILY"/>
    <property type="match status" value="1"/>
</dbReference>
<comment type="function">
    <text evidence="4">Catalyzes two steps in the biosynthesis of coenzyme A. In the first step cysteine is conjugated to 4'-phosphopantothenate to form 4-phosphopantothenoylcysteine, in the latter compound is decarboxylated to form 4'-phosphopantotheine.</text>
</comment>
<comment type="function">
    <text evidence="3">Catalyzes two sequential steps in the biosynthesis of coenzyme A. In the first step cysteine is conjugated to 4'-phosphopantothenate to form 4-phosphopantothenoylcysteine. In the second step the latter compound is decarboxylated to form 4'-phosphopantotheine.</text>
</comment>
<organism evidence="7 8">
    <name type="scientific">Commensalibacter papalotli</name>
    <name type="common">ex Servin-Garciduenas et al. 2014</name>
    <dbReference type="NCBI Taxonomy" id="1208583"/>
    <lineage>
        <taxon>Bacteria</taxon>
        <taxon>Pseudomonadati</taxon>
        <taxon>Pseudomonadota</taxon>
        <taxon>Alphaproteobacteria</taxon>
        <taxon>Acetobacterales</taxon>
        <taxon>Acetobacteraceae</taxon>
    </lineage>
</organism>
<keyword evidence="1 3" id="KW-0210">Decarboxylase</keyword>
<proteinExistence type="inferred from homology"/>
<comment type="cofactor">
    <cofactor evidence="3">
        <name>FMN</name>
        <dbReference type="ChEBI" id="CHEBI:58210"/>
    </cofactor>
    <text evidence="3">Binds 1 FMN per subunit.</text>
</comment>
<feature type="region of interest" description="Phosphopantothenate--cysteine ligase" evidence="3">
    <location>
        <begin position="190"/>
        <end position="400"/>
    </location>
</feature>
<dbReference type="GO" id="GO:0015937">
    <property type="term" value="P:coenzyme A biosynthetic process"/>
    <property type="evidence" value="ECO:0007669"/>
    <property type="project" value="UniProtKB-UniRule"/>
</dbReference>
<evidence type="ECO:0000259" key="6">
    <source>
        <dbReference type="Pfam" id="PF04127"/>
    </source>
</evidence>
<evidence type="ECO:0000313" key="7">
    <source>
        <dbReference type="EMBL" id="EUK18727.1"/>
    </source>
</evidence>
<evidence type="ECO:0000256" key="3">
    <source>
        <dbReference type="HAMAP-Rule" id="MF_02225"/>
    </source>
</evidence>
<evidence type="ECO:0000256" key="1">
    <source>
        <dbReference type="ARBA" id="ARBA00022793"/>
    </source>
</evidence>